<keyword evidence="3" id="KW-1185">Reference proteome</keyword>
<dbReference type="AlphaFoldDB" id="A0AB34JW03"/>
<evidence type="ECO:0000256" key="1">
    <source>
        <dbReference type="SAM" id="Coils"/>
    </source>
</evidence>
<dbReference type="InterPro" id="IPR011008">
    <property type="entry name" value="Dimeric_a/b-barrel"/>
</dbReference>
<dbReference type="Proteomes" id="UP001515480">
    <property type="component" value="Unassembled WGS sequence"/>
</dbReference>
<evidence type="ECO:0008006" key="4">
    <source>
        <dbReference type="Google" id="ProtNLM"/>
    </source>
</evidence>
<dbReference type="EMBL" id="JBGBPQ010000004">
    <property type="protein sequence ID" value="KAL1525131.1"/>
    <property type="molecule type" value="Genomic_DNA"/>
</dbReference>
<name>A0AB34JW03_PRYPA</name>
<dbReference type="Gene3D" id="3.30.70.100">
    <property type="match status" value="1"/>
</dbReference>
<comment type="caution">
    <text evidence="2">The sequence shown here is derived from an EMBL/GenBank/DDBJ whole genome shotgun (WGS) entry which is preliminary data.</text>
</comment>
<keyword evidence="1" id="KW-0175">Coiled coil</keyword>
<reference evidence="2 3" key="1">
    <citation type="journal article" date="2024" name="Science">
        <title>Giant polyketide synthase enzymes in the biosynthesis of giant marine polyether toxins.</title>
        <authorList>
            <person name="Fallon T.R."/>
            <person name="Shende V.V."/>
            <person name="Wierzbicki I.H."/>
            <person name="Pendleton A.L."/>
            <person name="Watervoot N.F."/>
            <person name="Auber R.P."/>
            <person name="Gonzalez D.J."/>
            <person name="Wisecaver J.H."/>
            <person name="Moore B.S."/>
        </authorList>
    </citation>
    <scope>NUCLEOTIDE SEQUENCE [LARGE SCALE GENOMIC DNA]</scope>
    <source>
        <strain evidence="2 3">12B1</strain>
    </source>
</reference>
<protein>
    <recommendedName>
        <fullName evidence="4">ABM domain-containing protein</fullName>
    </recommendedName>
</protein>
<organism evidence="2 3">
    <name type="scientific">Prymnesium parvum</name>
    <name type="common">Toxic golden alga</name>
    <dbReference type="NCBI Taxonomy" id="97485"/>
    <lineage>
        <taxon>Eukaryota</taxon>
        <taxon>Haptista</taxon>
        <taxon>Haptophyta</taxon>
        <taxon>Prymnesiophyceae</taxon>
        <taxon>Prymnesiales</taxon>
        <taxon>Prymnesiaceae</taxon>
        <taxon>Prymnesium</taxon>
    </lineage>
</organism>
<dbReference type="SUPFAM" id="SSF54909">
    <property type="entry name" value="Dimeric alpha+beta barrel"/>
    <property type="match status" value="1"/>
</dbReference>
<evidence type="ECO:0000313" key="3">
    <source>
        <dbReference type="Proteomes" id="UP001515480"/>
    </source>
</evidence>
<proteinExistence type="predicted"/>
<feature type="coiled-coil region" evidence="1">
    <location>
        <begin position="282"/>
        <end position="309"/>
    </location>
</feature>
<sequence length="351" mass="38226">MRAEANLLPDDTGLSPSESVALSSIAMGLPTETVTPDRTVSGVINLRVRQERLDVFSLWCDQIGEACQSFPGFVARDVVQSTPRDGLVHVSILLIFENEHSLRRWETSEERRRHLEDAQTQELWDKYSPNELAQTMTLLDGNQPAPWHGLSTSAPPQKPSPPPKWKLGLIIWVCVTASVTAWVASGATPALLDSGWIGVESSIVISLVVAVIDIVYAQSELLMGLRLGPWSVDAWLKLPTVTIDPQPGKGPLQFLRIAASGACSCLNAGCGCFNPPPPTPPNASVLRRLERAEGRLEALRRSHNALFEVQMGAEELLNKTSDALPRLRGTSNADRAAVLSSTDSIMQQARM</sequence>
<evidence type="ECO:0000313" key="2">
    <source>
        <dbReference type="EMBL" id="KAL1525131.1"/>
    </source>
</evidence>
<accession>A0AB34JW03</accession>
<gene>
    <name evidence="2" type="ORF">AB1Y20_020003</name>
</gene>